<feature type="transmembrane region" description="Helical" evidence="7">
    <location>
        <begin position="125"/>
        <end position="145"/>
    </location>
</feature>
<organism evidence="8 9">
    <name type="scientific">Streptococcus sobrinus</name>
    <dbReference type="NCBI Taxonomy" id="1310"/>
    <lineage>
        <taxon>Bacteria</taxon>
        <taxon>Bacillati</taxon>
        <taxon>Bacillota</taxon>
        <taxon>Bacilli</taxon>
        <taxon>Lactobacillales</taxon>
        <taxon>Streptococcaceae</taxon>
        <taxon>Streptococcus</taxon>
    </lineage>
</organism>
<feature type="transmembrane region" description="Helical" evidence="7">
    <location>
        <begin position="60"/>
        <end position="82"/>
    </location>
</feature>
<evidence type="ECO:0000313" key="8">
    <source>
        <dbReference type="EMBL" id="AWN21336.1"/>
    </source>
</evidence>
<evidence type="ECO:0000313" key="9">
    <source>
        <dbReference type="Proteomes" id="UP000245369"/>
    </source>
</evidence>
<reference evidence="8 9" key="1">
    <citation type="submission" date="2018-05" db="EMBL/GenBank/DDBJ databases">
        <title>Complete genome sequences of Streptococcus sobrinus.</title>
        <authorList>
            <person name="Sales M."/>
            <person name="Jensen P.A."/>
        </authorList>
    </citation>
    <scope>NUCLEOTIDE SEQUENCE [LARGE SCALE GENOMIC DNA]</scope>
    <source>
        <strain evidence="8 9">SL1</strain>
    </source>
</reference>
<evidence type="ECO:0000256" key="6">
    <source>
        <dbReference type="ARBA" id="ARBA00023136"/>
    </source>
</evidence>
<dbReference type="EMBL" id="CP029490">
    <property type="protein sequence ID" value="AWN21336.1"/>
    <property type="molecule type" value="Genomic_DNA"/>
</dbReference>
<feature type="transmembrane region" description="Helical" evidence="7">
    <location>
        <begin position="94"/>
        <end position="113"/>
    </location>
</feature>
<evidence type="ECO:0000256" key="1">
    <source>
        <dbReference type="ARBA" id="ARBA00004651"/>
    </source>
</evidence>
<evidence type="ECO:0000256" key="7">
    <source>
        <dbReference type="SAM" id="Phobius"/>
    </source>
</evidence>
<feature type="transmembrane region" description="Helical" evidence="7">
    <location>
        <begin position="215"/>
        <end position="231"/>
    </location>
</feature>
<keyword evidence="6 7" id="KW-0472">Membrane</keyword>
<comment type="similarity">
    <text evidence="2">Belongs to the UPF0718 family.</text>
</comment>
<evidence type="ECO:0000256" key="2">
    <source>
        <dbReference type="ARBA" id="ARBA00006386"/>
    </source>
</evidence>
<evidence type="ECO:0000256" key="5">
    <source>
        <dbReference type="ARBA" id="ARBA00022989"/>
    </source>
</evidence>
<feature type="transmembrane region" description="Helical" evidence="7">
    <location>
        <begin position="278"/>
        <end position="299"/>
    </location>
</feature>
<keyword evidence="4 7" id="KW-0812">Transmembrane</keyword>
<evidence type="ECO:0000256" key="3">
    <source>
        <dbReference type="ARBA" id="ARBA00022475"/>
    </source>
</evidence>
<feature type="transmembrane region" description="Helical" evidence="7">
    <location>
        <begin position="12"/>
        <end position="39"/>
    </location>
</feature>
<name>A0ABM6W8C1_9STRE</name>
<keyword evidence="3" id="KW-1003">Cell membrane</keyword>
<dbReference type="InterPro" id="IPR005524">
    <property type="entry name" value="DUF318"/>
</dbReference>
<comment type="subcellular location">
    <subcellularLocation>
        <location evidence="1">Cell membrane</location>
        <topology evidence="1">Multi-pass membrane protein</topology>
    </subcellularLocation>
</comment>
<dbReference type="Proteomes" id="UP000245369">
    <property type="component" value="Chromosome"/>
</dbReference>
<dbReference type="InterPro" id="IPR052923">
    <property type="entry name" value="UPF0718"/>
</dbReference>
<dbReference type="PANTHER" id="PTHR34184:SF4">
    <property type="entry name" value="UPF0718 PROTEIN YCGR"/>
    <property type="match status" value="1"/>
</dbReference>
<dbReference type="Pfam" id="PF03773">
    <property type="entry name" value="ArsP_1"/>
    <property type="match status" value="1"/>
</dbReference>
<dbReference type="PANTHER" id="PTHR34184">
    <property type="entry name" value="UPF0718 PROTEIN YCGR"/>
    <property type="match status" value="1"/>
</dbReference>
<gene>
    <name evidence="8" type="ORF">DK182_08255</name>
</gene>
<dbReference type="RefSeq" id="WP_002959805.1">
    <property type="nucleotide sequence ID" value="NZ_CP029490.1"/>
</dbReference>
<dbReference type="GeneID" id="93924497"/>
<feature type="transmembrane region" description="Helical" evidence="7">
    <location>
        <begin position="237"/>
        <end position="258"/>
    </location>
</feature>
<sequence length="300" mass="33273">MAIFQNLPSSVLQWMAIFLSIIIEALPFVLLGSIVSGFIEVYLTPERVHKYLPKQKFLRILFGSLVGFIFPSCECGIVPIITRFLEKKVPSYTAVPFLTTAPIINPIVLFATYSAFGNSFYLMTLRLIGALLVAICLGILLGFFVNDNILKDNYVVHEQEDFSQLSWGKKLFHALAHAIDEFFDTGRYLIFGSLVASAMQIYIPTHILRTLGKTPLLAILVLMLMAFILSLCSEADAFIGASLLSTFGVGPVMAFLLIGPMVDIKNLMMMLKSFKLRFIGQFIGVASSVIIVYCLFVGVL</sequence>
<protein>
    <submittedName>
        <fullName evidence="8">Permease</fullName>
    </submittedName>
</protein>
<proteinExistence type="inferred from homology"/>
<evidence type="ECO:0000256" key="4">
    <source>
        <dbReference type="ARBA" id="ARBA00022692"/>
    </source>
</evidence>
<keyword evidence="9" id="KW-1185">Reference proteome</keyword>
<accession>A0ABM6W8C1</accession>
<keyword evidence="5 7" id="KW-1133">Transmembrane helix</keyword>